<gene>
    <name evidence="1" type="ORF">H8S47_17250</name>
</gene>
<reference evidence="1 2" key="1">
    <citation type="submission" date="2020-08" db="EMBL/GenBank/DDBJ databases">
        <title>Putative novel bacterial strains isolated from necrotic wheat leaf tissues caused by Xanthomonas translucens.</title>
        <authorList>
            <person name="Tambong J.T."/>
        </authorList>
    </citation>
    <scope>NUCLEOTIDE SEQUENCE [LARGE SCALE GENOMIC DNA]</scope>
    <source>
        <strain evidence="2">DOAB 1063</strain>
    </source>
</reference>
<dbReference type="Pfam" id="PF13711">
    <property type="entry name" value="DUF4160"/>
    <property type="match status" value="1"/>
</dbReference>
<evidence type="ECO:0000313" key="1">
    <source>
        <dbReference type="EMBL" id="MBC3943428.1"/>
    </source>
</evidence>
<keyword evidence="2" id="KW-1185">Reference proteome</keyword>
<proteinExistence type="predicted"/>
<dbReference type="EMBL" id="JACONT010000052">
    <property type="protein sequence ID" value="MBC3943428.1"/>
    <property type="molecule type" value="Genomic_DNA"/>
</dbReference>
<accession>A0ABR7ASL1</accession>
<dbReference type="Proteomes" id="UP000597613">
    <property type="component" value="Unassembled WGS sequence"/>
</dbReference>
<organism evidence="1 2">
    <name type="scientific">Sphingomonas albertensis</name>
    <dbReference type="NCBI Taxonomy" id="2762591"/>
    <lineage>
        <taxon>Bacteria</taxon>
        <taxon>Pseudomonadati</taxon>
        <taxon>Pseudomonadota</taxon>
        <taxon>Alphaproteobacteria</taxon>
        <taxon>Sphingomonadales</taxon>
        <taxon>Sphingomonadaceae</taxon>
        <taxon>Sphingomonas</taxon>
    </lineage>
</organism>
<sequence>MPTVLRLHGLRFMIFLDDHAPAHVHVFGNGEAKIEIGGDGGSPRMLYAEGLSGAMQRRALAAVARNRAMLLTRWVEIHGRTD</sequence>
<evidence type="ECO:0000313" key="2">
    <source>
        <dbReference type="Proteomes" id="UP000597613"/>
    </source>
</evidence>
<protein>
    <submittedName>
        <fullName evidence="1">DUF4160 domain-containing protein</fullName>
    </submittedName>
</protein>
<comment type="caution">
    <text evidence="1">The sequence shown here is derived from an EMBL/GenBank/DDBJ whole genome shotgun (WGS) entry which is preliminary data.</text>
</comment>
<name>A0ABR7ASL1_9SPHN</name>
<dbReference type="InterPro" id="IPR025427">
    <property type="entry name" value="DUF4160"/>
</dbReference>